<evidence type="ECO:0008006" key="3">
    <source>
        <dbReference type="Google" id="ProtNLM"/>
    </source>
</evidence>
<sequence>MACDTMRGMGNAADLPRFIFCNHKVGTKLSTQLATLVAPLLGWKRKGVRGLVHRVEPGADLVVFAHSLIGFDLAAMPHRGIRLVRDPRDVWLSGYLYHRHCREAWCLASPPDNPVEPILFPLVPYSQQHRPEAWKRDYLAALGGRSYQDNLLALDREAGLAFEETRYAAWTLEAMADWRPAPGTIDIRMEDIAADFDGTMARMFRHLGVPDAMIGPCVEASRAADVARMDDAQLAANPHIHGRQLSKWRSMLTAAEVARFEARHGDAIRSLGYPLSS</sequence>
<accession>A0A6M1LK34</accession>
<evidence type="ECO:0000313" key="2">
    <source>
        <dbReference type="Proteomes" id="UP000475385"/>
    </source>
</evidence>
<reference evidence="1 2" key="2">
    <citation type="submission" date="2020-03" db="EMBL/GenBank/DDBJ databases">
        <title>Roseomonas stagni sp. nov., isolated from pond water in Japan.</title>
        <authorList>
            <person name="Furuhata K."/>
            <person name="Miyamoto H."/>
            <person name="Goto K."/>
        </authorList>
    </citation>
    <scope>NUCLEOTIDE SEQUENCE [LARGE SCALE GENOMIC DNA]</scope>
    <source>
        <strain evidence="1 2">PeD5</strain>
    </source>
</reference>
<comment type="caution">
    <text evidence="1">The sequence shown here is derived from an EMBL/GenBank/DDBJ whole genome shotgun (WGS) entry which is preliminary data.</text>
</comment>
<gene>
    <name evidence="1" type="ORF">G3576_10840</name>
</gene>
<dbReference type="RefSeq" id="WP_164694396.1">
    <property type="nucleotide sequence ID" value="NZ_JAAIKB010000003.1"/>
</dbReference>
<dbReference type="EMBL" id="JAAIKB010000003">
    <property type="protein sequence ID" value="NGM20512.1"/>
    <property type="molecule type" value="Genomic_DNA"/>
</dbReference>
<evidence type="ECO:0000313" key="1">
    <source>
        <dbReference type="EMBL" id="NGM20512.1"/>
    </source>
</evidence>
<name>A0A6M1LK34_9PROT</name>
<reference evidence="1 2" key="1">
    <citation type="submission" date="2020-02" db="EMBL/GenBank/DDBJ databases">
        <authorList>
            <person name="Kim H.M."/>
            <person name="Jeon C.O."/>
        </authorList>
    </citation>
    <scope>NUCLEOTIDE SEQUENCE [LARGE SCALE GENOMIC DNA]</scope>
    <source>
        <strain evidence="1 2">PeD5</strain>
    </source>
</reference>
<protein>
    <recommendedName>
        <fullName evidence="3">Sulfotransferase domain-containing protein</fullName>
    </recommendedName>
</protein>
<dbReference type="InterPro" id="IPR027417">
    <property type="entry name" value="P-loop_NTPase"/>
</dbReference>
<dbReference type="SUPFAM" id="SSF52540">
    <property type="entry name" value="P-loop containing nucleoside triphosphate hydrolases"/>
    <property type="match status" value="1"/>
</dbReference>
<dbReference type="Proteomes" id="UP000475385">
    <property type="component" value="Unassembled WGS sequence"/>
</dbReference>
<keyword evidence="2" id="KW-1185">Reference proteome</keyword>
<dbReference type="Gene3D" id="3.40.50.300">
    <property type="entry name" value="P-loop containing nucleotide triphosphate hydrolases"/>
    <property type="match status" value="1"/>
</dbReference>
<dbReference type="AlphaFoldDB" id="A0A6M1LK34"/>
<organism evidence="1 2">
    <name type="scientific">Falsiroseomonas algicola</name>
    <dbReference type="NCBI Taxonomy" id="2716930"/>
    <lineage>
        <taxon>Bacteria</taxon>
        <taxon>Pseudomonadati</taxon>
        <taxon>Pseudomonadota</taxon>
        <taxon>Alphaproteobacteria</taxon>
        <taxon>Acetobacterales</taxon>
        <taxon>Roseomonadaceae</taxon>
        <taxon>Falsiroseomonas</taxon>
    </lineage>
</organism>
<proteinExistence type="predicted"/>